<proteinExistence type="inferred from homology"/>
<dbReference type="InterPro" id="IPR033116">
    <property type="entry name" value="TRYPSIN_SER"/>
</dbReference>
<feature type="chain" id="PRO_5028984472" evidence="4">
    <location>
        <begin position="19"/>
        <end position="297"/>
    </location>
</feature>
<comment type="similarity">
    <text evidence="2">Belongs to the peptidase S1 family. CLIP subfamily.</text>
</comment>
<dbReference type="InterPro" id="IPR018114">
    <property type="entry name" value="TRYPSIN_HIS"/>
</dbReference>
<dbReference type="CDD" id="cd00190">
    <property type="entry name" value="Tryp_SPc"/>
    <property type="match status" value="1"/>
</dbReference>
<keyword evidence="3" id="KW-0645">Protease</keyword>
<evidence type="ECO:0000256" key="4">
    <source>
        <dbReference type="SAM" id="SignalP"/>
    </source>
</evidence>
<dbReference type="AlphaFoldDB" id="A0A7E4W342"/>
<keyword evidence="6" id="KW-1185">Reference proteome</keyword>
<feature type="domain" description="Peptidase S1" evidence="5">
    <location>
        <begin position="50"/>
        <end position="280"/>
    </location>
</feature>
<evidence type="ECO:0000313" key="7">
    <source>
        <dbReference type="WBParaSite" id="Pan_g5533.t1"/>
    </source>
</evidence>
<dbReference type="GO" id="GO:0004252">
    <property type="term" value="F:serine-type endopeptidase activity"/>
    <property type="evidence" value="ECO:0007669"/>
    <property type="project" value="InterPro"/>
</dbReference>
<evidence type="ECO:0000259" key="5">
    <source>
        <dbReference type="PROSITE" id="PS50240"/>
    </source>
</evidence>
<evidence type="ECO:0000256" key="3">
    <source>
        <dbReference type="RuleBase" id="RU363034"/>
    </source>
</evidence>
<dbReference type="PROSITE" id="PS50240">
    <property type="entry name" value="TRYPSIN_DOM"/>
    <property type="match status" value="1"/>
</dbReference>
<dbReference type="InterPro" id="IPR009003">
    <property type="entry name" value="Peptidase_S1_PA"/>
</dbReference>
<dbReference type="FunFam" id="2.40.10.10:FF:000068">
    <property type="entry name" value="transmembrane protease serine 2"/>
    <property type="match status" value="1"/>
</dbReference>
<organism evidence="6 7">
    <name type="scientific">Panagrellus redivivus</name>
    <name type="common">Microworm</name>
    <dbReference type="NCBI Taxonomy" id="6233"/>
    <lineage>
        <taxon>Eukaryota</taxon>
        <taxon>Metazoa</taxon>
        <taxon>Ecdysozoa</taxon>
        <taxon>Nematoda</taxon>
        <taxon>Chromadorea</taxon>
        <taxon>Rhabditida</taxon>
        <taxon>Tylenchina</taxon>
        <taxon>Panagrolaimomorpha</taxon>
        <taxon>Panagrolaimoidea</taxon>
        <taxon>Panagrolaimidae</taxon>
        <taxon>Panagrellus</taxon>
    </lineage>
</organism>
<keyword evidence="3" id="KW-0378">Hydrolase</keyword>
<keyword evidence="3" id="KW-0720">Serine protease</keyword>
<keyword evidence="4" id="KW-0732">Signal</keyword>
<keyword evidence="1" id="KW-1015">Disulfide bond</keyword>
<dbReference type="SUPFAM" id="SSF50494">
    <property type="entry name" value="Trypsin-like serine proteases"/>
    <property type="match status" value="1"/>
</dbReference>
<dbReference type="WBParaSite" id="Pan_g5533.t1">
    <property type="protein sequence ID" value="Pan_g5533.t1"/>
    <property type="gene ID" value="Pan_g5533"/>
</dbReference>
<dbReference type="PROSITE" id="PS00134">
    <property type="entry name" value="TRYPSIN_HIS"/>
    <property type="match status" value="1"/>
</dbReference>
<dbReference type="Pfam" id="PF00089">
    <property type="entry name" value="Trypsin"/>
    <property type="match status" value="1"/>
</dbReference>
<evidence type="ECO:0000256" key="2">
    <source>
        <dbReference type="ARBA" id="ARBA00024195"/>
    </source>
</evidence>
<reference evidence="6" key="1">
    <citation type="journal article" date="2013" name="Genetics">
        <title>The draft genome and transcriptome of Panagrellus redivivus are shaped by the harsh demands of a free-living lifestyle.</title>
        <authorList>
            <person name="Srinivasan J."/>
            <person name="Dillman A.R."/>
            <person name="Macchietto M.G."/>
            <person name="Heikkinen L."/>
            <person name="Lakso M."/>
            <person name="Fracchia K.M."/>
            <person name="Antoshechkin I."/>
            <person name="Mortazavi A."/>
            <person name="Wong G."/>
            <person name="Sternberg P.W."/>
        </authorList>
    </citation>
    <scope>NUCLEOTIDE SEQUENCE [LARGE SCALE GENOMIC DNA]</scope>
    <source>
        <strain evidence="6">MT8872</strain>
    </source>
</reference>
<dbReference type="InterPro" id="IPR001254">
    <property type="entry name" value="Trypsin_dom"/>
</dbReference>
<dbReference type="InterPro" id="IPR001314">
    <property type="entry name" value="Peptidase_S1A"/>
</dbReference>
<protein>
    <submittedName>
        <fullName evidence="7">Peptidase S1 domain-containing protein</fullName>
    </submittedName>
</protein>
<dbReference type="GO" id="GO:0006508">
    <property type="term" value="P:proteolysis"/>
    <property type="evidence" value="ECO:0007669"/>
    <property type="project" value="UniProtKB-KW"/>
</dbReference>
<dbReference type="SMART" id="SM00020">
    <property type="entry name" value="Tryp_SPc"/>
    <property type="match status" value="1"/>
</dbReference>
<dbReference type="PRINTS" id="PR00722">
    <property type="entry name" value="CHYMOTRYPSIN"/>
</dbReference>
<sequence length="297" mass="33548">MLILLVIVILLTVYFNTHDNTYAPGCGTSPRVDYYTKLLNDSSEESFNRVYTGDRAEIGDWPWLVRISVTFRNDSLSLCTGAIVGNTWILTAAHCLHSGDIKYTSISYDSVEINPITNRIAYASKYFVHPNYTTPHKSDDIALIQLQSTIRFSDSVHALCLGRNIQPVAYETTFAVGYGREFRGHRRMDPVNYAREAMMDTFLGEECKKNEKIVCTFGYNQGTTKGDSGGSLMVIRDNRFYSIGVVSMGSQNSITNVMSEVRSFYTRTSAYCDWISETTAQQVKCDDKTFDINYLLL</sequence>
<evidence type="ECO:0000256" key="1">
    <source>
        <dbReference type="ARBA" id="ARBA00023157"/>
    </source>
</evidence>
<dbReference type="InterPro" id="IPR043504">
    <property type="entry name" value="Peptidase_S1_PA_chymotrypsin"/>
</dbReference>
<accession>A0A7E4W342</accession>
<feature type="signal peptide" evidence="4">
    <location>
        <begin position="1"/>
        <end position="18"/>
    </location>
</feature>
<name>A0A7E4W342_PANRE</name>
<reference evidence="7" key="2">
    <citation type="submission" date="2020-10" db="UniProtKB">
        <authorList>
            <consortium name="WormBaseParasite"/>
        </authorList>
    </citation>
    <scope>IDENTIFICATION</scope>
</reference>
<dbReference type="Gene3D" id="2.40.10.10">
    <property type="entry name" value="Trypsin-like serine proteases"/>
    <property type="match status" value="1"/>
</dbReference>
<dbReference type="PROSITE" id="PS00135">
    <property type="entry name" value="TRYPSIN_SER"/>
    <property type="match status" value="1"/>
</dbReference>
<evidence type="ECO:0000313" key="6">
    <source>
        <dbReference type="Proteomes" id="UP000492821"/>
    </source>
</evidence>
<dbReference type="PANTHER" id="PTHR24256">
    <property type="entry name" value="TRYPTASE-RELATED"/>
    <property type="match status" value="1"/>
</dbReference>
<dbReference type="Proteomes" id="UP000492821">
    <property type="component" value="Unassembled WGS sequence"/>
</dbReference>
<dbReference type="InterPro" id="IPR051487">
    <property type="entry name" value="Ser/Thr_Proteases_Immune/Dev"/>
</dbReference>